<evidence type="ECO:0000256" key="1">
    <source>
        <dbReference type="ARBA" id="ARBA00004651"/>
    </source>
</evidence>
<feature type="transmembrane region" description="Helical" evidence="6">
    <location>
        <begin position="107"/>
        <end position="128"/>
    </location>
</feature>
<dbReference type="Proteomes" id="UP001220658">
    <property type="component" value="Unassembled WGS sequence"/>
</dbReference>
<feature type="transmembrane region" description="Helical" evidence="6">
    <location>
        <begin position="79"/>
        <end position="101"/>
    </location>
</feature>
<evidence type="ECO:0000256" key="6">
    <source>
        <dbReference type="SAM" id="Phobius"/>
    </source>
</evidence>
<comment type="subcellular location">
    <subcellularLocation>
        <location evidence="1">Cell membrane</location>
        <topology evidence="1">Multi-pass membrane protein</topology>
    </subcellularLocation>
</comment>
<evidence type="ECO:0000256" key="5">
    <source>
        <dbReference type="ARBA" id="ARBA00023136"/>
    </source>
</evidence>
<keyword evidence="4 6" id="KW-1133">Transmembrane helix</keyword>
<accession>A0AAW6FWM4</accession>
<feature type="transmembrane region" description="Helical" evidence="6">
    <location>
        <begin position="162"/>
        <end position="181"/>
    </location>
</feature>
<evidence type="ECO:0000256" key="3">
    <source>
        <dbReference type="ARBA" id="ARBA00022692"/>
    </source>
</evidence>
<feature type="transmembrane region" description="Helical" evidence="6">
    <location>
        <begin position="239"/>
        <end position="259"/>
    </location>
</feature>
<evidence type="ECO:0000256" key="4">
    <source>
        <dbReference type="ARBA" id="ARBA00022989"/>
    </source>
</evidence>
<organism evidence="7 8">
    <name type="scientific">Faecalitalea cylindroides</name>
    <dbReference type="NCBI Taxonomy" id="39483"/>
    <lineage>
        <taxon>Bacteria</taxon>
        <taxon>Bacillati</taxon>
        <taxon>Bacillota</taxon>
        <taxon>Erysipelotrichia</taxon>
        <taxon>Erysipelotrichales</taxon>
        <taxon>Erysipelotrichaceae</taxon>
        <taxon>Faecalitalea</taxon>
    </lineage>
</organism>
<sequence>MMNNLKKDYFWNTLGTSLFSFNSLFFMIIVTRFNSLSDAGIFSFAYATAGIINYFALYSGRTYQISNTNDSFTDSLYIVTRYLTAFFALLISIVFVVINGYPLNKAIVILLLCIVKCLEAVSDVYYGILQGHSKLYIAGKSMTYKSLISVIGFIIIDLLTRNLIVSCFYLLIVNIAVLILYDIRNTSKFMHIVKDFKKSSIILLLRVSSYTFLFTLTVTVIMNLPRYFIDFFLNDSDQAIYGIISMPATFVMLFSQFIFQPSLLSLTSFYKRHDKKNFNLTVLKISSVLLGSMIIILPVAYVAGIPVLELVYGVELSKYLNYLLLVILGAAFYAVSNVLLNSLIVIHCNKEQLFVQITILILSVFICYVLINNLGIQGGLFSYFSILLLQFIIYLFLYLYIVNRKFDKE</sequence>
<keyword evidence="3 6" id="KW-0812">Transmembrane</keyword>
<dbReference type="PANTHER" id="PTHR30250:SF11">
    <property type="entry name" value="O-ANTIGEN TRANSPORTER-RELATED"/>
    <property type="match status" value="1"/>
</dbReference>
<reference evidence="7" key="1">
    <citation type="submission" date="2023-01" db="EMBL/GenBank/DDBJ databases">
        <title>Human gut microbiome strain richness.</title>
        <authorList>
            <person name="Chen-Liaw A."/>
        </authorList>
    </citation>
    <scope>NUCLEOTIDE SEQUENCE</scope>
    <source>
        <strain evidence="7">D55st1_G4_D55t1_190419</strain>
    </source>
</reference>
<feature type="transmembrane region" description="Helical" evidence="6">
    <location>
        <begin position="201"/>
        <end position="224"/>
    </location>
</feature>
<feature type="transmembrane region" description="Helical" evidence="6">
    <location>
        <begin position="39"/>
        <end position="58"/>
    </location>
</feature>
<protein>
    <submittedName>
        <fullName evidence="7">Oligosaccharide flippase family protein</fullName>
    </submittedName>
</protein>
<dbReference type="InterPro" id="IPR050833">
    <property type="entry name" value="Poly_Biosynth_Transport"/>
</dbReference>
<feature type="transmembrane region" description="Helical" evidence="6">
    <location>
        <begin position="353"/>
        <end position="371"/>
    </location>
</feature>
<proteinExistence type="predicted"/>
<dbReference type="GO" id="GO:0005886">
    <property type="term" value="C:plasma membrane"/>
    <property type="evidence" value="ECO:0007669"/>
    <property type="project" value="UniProtKB-SubCell"/>
</dbReference>
<evidence type="ECO:0000313" key="7">
    <source>
        <dbReference type="EMBL" id="MDC0829280.1"/>
    </source>
</evidence>
<dbReference type="AlphaFoldDB" id="A0AAW6FWM4"/>
<comment type="caution">
    <text evidence="7">The sequence shown here is derived from an EMBL/GenBank/DDBJ whole genome shotgun (WGS) entry which is preliminary data.</text>
</comment>
<keyword evidence="5 6" id="KW-0472">Membrane</keyword>
<feature type="transmembrane region" description="Helical" evidence="6">
    <location>
        <begin position="9"/>
        <end position="33"/>
    </location>
</feature>
<feature type="transmembrane region" description="Helical" evidence="6">
    <location>
        <begin position="322"/>
        <end position="346"/>
    </location>
</feature>
<keyword evidence="2" id="KW-1003">Cell membrane</keyword>
<dbReference type="RefSeq" id="WP_195191766.1">
    <property type="nucleotide sequence ID" value="NZ_JADMUL010000045.1"/>
</dbReference>
<dbReference type="PANTHER" id="PTHR30250">
    <property type="entry name" value="PST FAMILY PREDICTED COLANIC ACID TRANSPORTER"/>
    <property type="match status" value="1"/>
</dbReference>
<evidence type="ECO:0000313" key="8">
    <source>
        <dbReference type="Proteomes" id="UP001220658"/>
    </source>
</evidence>
<dbReference type="EMBL" id="JAQNCK010000047">
    <property type="protein sequence ID" value="MDC0829280.1"/>
    <property type="molecule type" value="Genomic_DNA"/>
</dbReference>
<feature type="transmembrane region" description="Helical" evidence="6">
    <location>
        <begin position="280"/>
        <end position="302"/>
    </location>
</feature>
<feature type="transmembrane region" description="Helical" evidence="6">
    <location>
        <begin position="135"/>
        <end position="156"/>
    </location>
</feature>
<name>A0AAW6FWM4_9FIRM</name>
<gene>
    <name evidence="7" type="ORF">POG00_11290</name>
</gene>
<feature type="transmembrane region" description="Helical" evidence="6">
    <location>
        <begin position="383"/>
        <end position="402"/>
    </location>
</feature>
<evidence type="ECO:0000256" key="2">
    <source>
        <dbReference type="ARBA" id="ARBA00022475"/>
    </source>
</evidence>